<evidence type="ECO:0000256" key="2">
    <source>
        <dbReference type="ARBA" id="ARBA00022723"/>
    </source>
</evidence>
<evidence type="ECO:0000313" key="6">
    <source>
        <dbReference type="EMBL" id="CEQ43133.1"/>
    </source>
</evidence>
<dbReference type="Gene3D" id="3.90.1590.10">
    <property type="entry name" value="glutathione-dependent formaldehyde- activating enzyme (gfa)"/>
    <property type="match status" value="1"/>
</dbReference>
<reference evidence="7" key="1">
    <citation type="submission" date="2015-02" db="EMBL/GenBank/DDBJ databases">
        <authorList>
            <person name="Gon?alves P."/>
        </authorList>
    </citation>
    <scope>NUCLEOTIDE SEQUENCE [LARGE SCALE GENOMIC DNA]</scope>
</reference>
<sequence length="147" mass="16115">MPKYHGGCYCGAIRYEISLDSPGEARTSLCHCGNCKRFTGGPFGLTTKLPRSSLTLTSGSTTLHTADNGSGSLLHREFCSTCGGPICEYGDAVKDSTRYVFTGTLDDWKGAVEGDGWARPKGEFFTEKRAEWEKPVDGCFQKRRIKE</sequence>
<dbReference type="EMBL" id="CENE01000052">
    <property type="protein sequence ID" value="CEQ43133.1"/>
    <property type="molecule type" value="Genomic_DNA"/>
</dbReference>
<gene>
    <name evidence="6" type="primary">SPOSA6832_05030</name>
</gene>
<accession>A0A0D6ETE9</accession>
<evidence type="ECO:0000259" key="5">
    <source>
        <dbReference type="PROSITE" id="PS51891"/>
    </source>
</evidence>
<dbReference type="Proteomes" id="UP000243876">
    <property type="component" value="Unassembled WGS sequence"/>
</dbReference>
<dbReference type="PROSITE" id="PS51891">
    <property type="entry name" value="CENP_V_GFA"/>
    <property type="match status" value="1"/>
</dbReference>
<dbReference type="PANTHER" id="PTHR33337:SF40">
    <property type="entry name" value="CENP-V_GFA DOMAIN-CONTAINING PROTEIN-RELATED"/>
    <property type="match status" value="1"/>
</dbReference>
<dbReference type="AlphaFoldDB" id="A0A0D6ETE9"/>
<name>A0A0D6ETE9_SPOSA</name>
<dbReference type="InterPro" id="IPR011057">
    <property type="entry name" value="Mss4-like_sf"/>
</dbReference>
<feature type="domain" description="CENP-V/GFA" evidence="5">
    <location>
        <begin position="4"/>
        <end position="118"/>
    </location>
</feature>
<comment type="similarity">
    <text evidence="1">Belongs to the Gfa family.</text>
</comment>
<evidence type="ECO:0000256" key="3">
    <source>
        <dbReference type="ARBA" id="ARBA00022833"/>
    </source>
</evidence>
<evidence type="ECO:0000256" key="1">
    <source>
        <dbReference type="ARBA" id="ARBA00005495"/>
    </source>
</evidence>
<organism evidence="6 7">
    <name type="scientific">Sporidiobolus salmonicolor</name>
    <name type="common">Yeast-like fungus</name>
    <name type="synonym">Sporobolomyces salmonicolor</name>
    <dbReference type="NCBI Taxonomy" id="5005"/>
    <lineage>
        <taxon>Eukaryota</taxon>
        <taxon>Fungi</taxon>
        <taxon>Dikarya</taxon>
        <taxon>Basidiomycota</taxon>
        <taxon>Pucciniomycotina</taxon>
        <taxon>Microbotryomycetes</taxon>
        <taxon>Sporidiobolales</taxon>
        <taxon>Sporidiobolaceae</taxon>
        <taxon>Sporobolomyces</taxon>
    </lineage>
</organism>
<dbReference type="OrthoDB" id="9985472at2759"/>
<keyword evidence="2" id="KW-0479">Metal-binding</keyword>
<protein>
    <submittedName>
        <fullName evidence="6">SPOSA6832_05030-mRNA-1:cds</fullName>
    </submittedName>
</protein>
<dbReference type="GO" id="GO:0016846">
    <property type="term" value="F:carbon-sulfur lyase activity"/>
    <property type="evidence" value="ECO:0007669"/>
    <property type="project" value="InterPro"/>
</dbReference>
<keyword evidence="7" id="KW-1185">Reference proteome</keyword>
<proteinExistence type="inferred from homology"/>
<keyword evidence="3" id="KW-0862">Zinc</keyword>
<keyword evidence="4" id="KW-0456">Lyase</keyword>
<evidence type="ECO:0000313" key="7">
    <source>
        <dbReference type="Proteomes" id="UP000243876"/>
    </source>
</evidence>
<evidence type="ECO:0000256" key="4">
    <source>
        <dbReference type="ARBA" id="ARBA00023239"/>
    </source>
</evidence>
<dbReference type="GO" id="GO:0046872">
    <property type="term" value="F:metal ion binding"/>
    <property type="evidence" value="ECO:0007669"/>
    <property type="project" value="UniProtKB-KW"/>
</dbReference>
<dbReference type="Pfam" id="PF04828">
    <property type="entry name" value="GFA"/>
    <property type="match status" value="1"/>
</dbReference>
<dbReference type="SUPFAM" id="SSF51316">
    <property type="entry name" value="Mss4-like"/>
    <property type="match status" value="1"/>
</dbReference>
<dbReference type="PANTHER" id="PTHR33337">
    <property type="entry name" value="GFA DOMAIN-CONTAINING PROTEIN"/>
    <property type="match status" value="1"/>
</dbReference>
<dbReference type="InterPro" id="IPR006913">
    <property type="entry name" value="CENP-V/GFA"/>
</dbReference>